<comment type="subcellular location">
    <subcellularLocation>
        <location evidence="1">Cell membrane</location>
        <topology evidence="1">Multi-pass membrane protein</topology>
    </subcellularLocation>
</comment>
<organism evidence="9 10">
    <name type="scientific">Micromonospora zingiberis</name>
    <dbReference type="NCBI Taxonomy" id="2053011"/>
    <lineage>
        <taxon>Bacteria</taxon>
        <taxon>Bacillati</taxon>
        <taxon>Actinomycetota</taxon>
        <taxon>Actinomycetes</taxon>
        <taxon>Micromonosporales</taxon>
        <taxon>Micromonosporaceae</taxon>
        <taxon>Micromonospora</taxon>
    </lineage>
</organism>
<evidence type="ECO:0000256" key="3">
    <source>
        <dbReference type="ARBA" id="ARBA00022692"/>
    </source>
</evidence>
<feature type="transmembrane region" description="Helical" evidence="7">
    <location>
        <begin position="84"/>
        <end position="108"/>
    </location>
</feature>
<dbReference type="PANTHER" id="PTHR37937:SF1">
    <property type="entry name" value="CONJUGATIVE TRANSFER: DNA TRANSPORT"/>
    <property type="match status" value="1"/>
</dbReference>
<dbReference type="InterPro" id="IPR027417">
    <property type="entry name" value="P-loop_NTPase"/>
</dbReference>
<keyword evidence="4 7" id="KW-1133">Transmembrane helix</keyword>
<dbReference type="InterPro" id="IPR051539">
    <property type="entry name" value="T4SS-coupling_protein"/>
</dbReference>
<dbReference type="EMBL" id="SJJR01000033">
    <property type="protein sequence ID" value="TCB89435.1"/>
    <property type="molecule type" value="Genomic_DNA"/>
</dbReference>
<gene>
    <name evidence="9" type="ORF">E0H26_27910</name>
</gene>
<dbReference type="SUPFAM" id="SSF52540">
    <property type="entry name" value="P-loop containing nucleoside triphosphate hydrolases"/>
    <property type="match status" value="1"/>
</dbReference>
<dbReference type="OrthoDB" id="226701at2"/>
<evidence type="ECO:0000256" key="6">
    <source>
        <dbReference type="SAM" id="MobiDB-lite"/>
    </source>
</evidence>
<evidence type="ECO:0000313" key="9">
    <source>
        <dbReference type="EMBL" id="TCB89435.1"/>
    </source>
</evidence>
<protein>
    <submittedName>
        <fullName evidence="9">Conjugal transfer protein TraG</fullName>
    </submittedName>
</protein>
<dbReference type="PANTHER" id="PTHR37937">
    <property type="entry name" value="CONJUGATIVE TRANSFER: DNA TRANSPORT"/>
    <property type="match status" value="1"/>
</dbReference>
<feature type="domain" description="TraD/TraG TraM recognition site" evidence="8">
    <location>
        <begin position="434"/>
        <end position="552"/>
    </location>
</feature>
<dbReference type="AlphaFoldDB" id="A0A4V2LUM8"/>
<dbReference type="Pfam" id="PF12696">
    <property type="entry name" value="TraG-D_C"/>
    <property type="match status" value="1"/>
</dbReference>
<feature type="region of interest" description="Disordered" evidence="6">
    <location>
        <begin position="604"/>
        <end position="623"/>
    </location>
</feature>
<dbReference type="CDD" id="cd01127">
    <property type="entry name" value="TrwB_TraG_TraD_VirD4"/>
    <property type="match status" value="1"/>
</dbReference>
<proteinExistence type="predicted"/>
<evidence type="ECO:0000256" key="7">
    <source>
        <dbReference type="SAM" id="Phobius"/>
    </source>
</evidence>
<dbReference type="InterPro" id="IPR032689">
    <property type="entry name" value="TraG-D_C"/>
</dbReference>
<evidence type="ECO:0000256" key="5">
    <source>
        <dbReference type="ARBA" id="ARBA00023136"/>
    </source>
</evidence>
<evidence type="ECO:0000256" key="1">
    <source>
        <dbReference type="ARBA" id="ARBA00004651"/>
    </source>
</evidence>
<keyword evidence="2" id="KW-1003">Cell membrane</keyword>
<dbReference type="PROSITE" id="PS51257">
    <property type="entry name" value="PROKAR_LIPOPROTEIN"/>
    <property type="match status" value="1"/>
</dbReference>
<feature type="transmembrane region" description="Helical" evidence="7">
    <location>
        <begin position="21"/>
        <end position="43"/>
    </location>
</feature>
<evidence type="ECO:0000256" key="2">
    <source>
        <dbReference type="ARBA" id="ARBA00022475"/>
    </source>
</evidence>
<dbReference type="Proteomes" id="UP000292274">
    <property type="component" value="Unassembled WGS sequence"/>
</dbReference>
<dbReference type="RefSeq" id="WP_131309304.1">
    <property type="nucleotide sequence ID" value="NZ_SJJR01000033.1"/>
</dbReference>
<sequence length="623" mass="66334">MSGIRNQQPIYPRGSAGGYPLAPWLILGACAATAALTWLAWIAGRLAAVAAGRPWDTGPSFGWEFTKRLLDQDWQHLWPGVPPLLVALIYALLLTTTVVPGFWAWAWWQARRPQAGDPLPSLARTRDVDELIGTTALARAQRLRPSLAGRAPKQVPATAIGIALGRLVSGGHRRGPVLRSSWEDVLLAVMAPRAGKTTSLAVPPILDAPGPVLATSNRSDLWAATARARERVGRVWTFDPQRVTRQPQTLWWDPLATINGVEEAARLADHFIQEIRGVGSSDPFWPLAAGDLLMCLFLAAANSGGTLTDVQAWLSDVTSREPVTLLRAAGYPQAARALAGRQGGAPETRDGVYETARTAARCLSDPEIMAWVTPPTSALDRLDVTTFPGARDTLYLLSKEGAGAAAPLVAALTDAVFRTAVVHAEAAGGRIDPPVLAVLDEAANICKINDLPQLYSHLGGRGVIPITIIQNIAQGQGVWGERGMTALWSAATVKLIGAGLDDARHAEDISRLIGDHDVATTSINRDGNGHTSYSTSAQRRRILEPGDLRALKRGRAILLATGARAAMIDLMPWYRGEHAEIIGADTTANVEAITRTALADLGADHLGPSSSDATKSTDRGGLS</sequence>
<keyword evidence="5 7" id="KW-0472">Membrane</keyword>
<dbReference type="GO" id="GO:0005886">
    <property type="term" value="C:plasma membrane"/>
    <property type="evidence" value="ECO:0007669"/>
    <property type="project" value="UniProtKB-SubCell"/>
</dbReference>
<comment type="caution">
    <text evidence="9">The sequence shown here is derived from an EMBL/GenBank/DDBJ whole genome shotgun (WGS) entry which is preliminary data.</text>
</comment>
<dbReference type="Gene3D" id="3.40.50.300">
    <property type="entry name" value="P-loop containing nucleotide triphosphate hydrolases"/>
    <property type="match status" value="1"/>
</dbReference>
<accession>A0A4V2LUM8</accession>
<name>A0A4V2LUM8_9ACTN</name>
<keyword evidence="10" id="KW-1185">Reference proteome</keyword>
<evidence type="ECO:0000259" key="8">
    <source>
        <dbReference type="Pfam" id="PF12696"/>
    </source>
</evidence>
<evidence type="ECO:0000256" key="4">
    <source>
        <dbReference type="ARBA" id="ARBA00022989"/>
    </source>
</evidence>
<keyword evidence="3 7" id="KW-0812">Transmembrane</keyword>
<reference evidence="9 10" key="1">
    <citation type="submission" date="2019-02" db="EMBL/GenBank/DDBJ databases">
        <title>Jishengella sp. nov., isolated from a root of Zingiber montanum.</title>
        <authorList>
            <person name="Kuncharoen N."/>
            <person name="Kudo T."/>
            <person name="Masahiro Y."/>
            <person name="Ohkuma M."/>
            <person name="Tanasupawat S."/>
        </authorList>
    </citation>
    <scope>NUCLEOTIDE SEQUENCE [LARGE SCALE GENOMIC DNA]</scope>
    <source>
        <strain evidence="9 10">PLAI 1-1</strain>
    </source>
</reference>
<evidence type="ECO:0000313" key="10">
    <source>
        <dbReference type="Proteomes" id="UP000292274"/>
    </source>
</evidence>